<dbReference type="EMBL" id="JBHTAX010000008">
    <property type="protein sequence ID" value="MFC7193357.1"/>
    <property type="molecule type" value="Genomic_DNA"/>
</dbReference>
<reference evidence="2 3" key="1">
    <citation type="journal article" date="2019" name="Int. J. Syst. Evol. Microbiol.">
        <title>The Global Catalogue of Microorganisms (GCM) 10K type strain sequencing project: providing services to taxonomists for standard genome sequencing and annotation.</title>
        <authorList>
            <consortium name="The Broad Institute Genomics Platform"/>
            <consortium name="The Broad Institute Genome Sequencing Center for Infectious Disease"/>
            <person name="Wu L."/>
            <person name="Ma J."/>
        </authorList>
    </citation>
    <scope>NUCLEOTIDE SEQUENCE [LARGE SCALE GENOMIC DNA]</scope>
    <source>
        <strain evidence="2 3">RDMS1</strain>
    </source>
</reference>
<name>A0ABD5YWZ4_9EURY</name>
<gene>
    <name evidence="2" type="ORF">ACFQL7_28560</name>
</gene>
<dbReference type="AlphaFoldDB" id="A0ABD5YWZ4"/>
<feature type="transmembrane region" description="Helical" evidence="1">
    <location>
        <begin position="79"/>
        <end position="100"/>
    </location>
</feature>
<keyword evidence="1" id="KW-1133">Transmembrane helix</keyword>
<feature type="transmembrane region" description="Helical" evidence="1">
    <location>
        <begin position="20"/>
        <end position="40"/>
    </location>
</feature>
<feature type="transmembrane region" description="Helical" evidence="1">
    <location>
        <begin position="46"/>
        <end position="67"/>
    </location>
</feature>
<keyword evidence="1" id="KW-0472">Membrane</keyword>
<keyword evidence="1" id="KW-0812">Transmembrane</keyword>
<evidence type="ECO:0000256" key="1">
    <source>
        <dbReference type="SAM" id="Phobius"/>
    </source>
</evidence>
<feature type="transmembrane region" description="Helical" evidence="1">
    <location>
        <begin position="106"/>
        <end position="129"/>
    </location>
</feature>
<dbReference type="RefSeq" id="WP_248910991.1">
    <property type="nucleotide sequence ID" value="NZ_JALLPK010000005.1"/>
</dbReference>
<proteinExistence type="predicted"/>
<comment type="caution">
    <text evidence="2">The sequence shown here is derived from an EMBL/GenBank/DDBJ whole genome shotgun (WGS) entry which is preliminary data.</text>
</comment>
<protein>
    <submittedName>
        <fullName evidence="2">Uncharacterized protein</fullName>
    </submittedName>
</protein>
<keyword evidence="3" id="KW-1185">Reference proteome</keyword>
<evidence type="ECO:0000313" key="3">
    <source>
        <dbReference type="Proteomes" id="UP001596417"/>
    </source>
</evidence>
<sequence length="139" mass="14641">MDVIDSPLLIGRDHRRTQQFLLFAVAVSIGASAFSSISLIPGVPFVWQFVYVLVAVAFGGAMINAYLNDGLFVSTLIAIALPVGWVLTAILAIGLGAFGYNSYVQAGIVLLIITAFSLGGGIGAFIVGASSRRIVTYMR</sequence>
<evidence type="ECO:0000313" key="2">
    <source>
        <dbReference type="EMBL" id="MFC7193357.1"/>
    </source>
</evidence>
<dbReference type="Proteomes" id="UP001596417">
    <property type="component" value="Unassembled WGS sequence"/>
</dbReference>
<accession>A0ABD5YWZ4</accession>
<organism evidence="2 3">
    <name type="scientific">Halocatena marina</name>
    <dbReference type="NCBI Taxonomy" id="2934937"/>
    <lineage>
        <taxon>Archaea</taxon>
        <taxon>Methanobacteriati</taxon>
        <taxon>Methanobacteriota</taxon>
        <taxon>Stenosarchaea group</taxon>
        <taxon>Halobacteria</taxon>
        <taxon>Halobacteriales</taxon>
        <taxon>Natronomonadaceae</taxon>
        <taxon>Halocatena</taxon>
    </lineage>
</organism>